<gene>
    <name evidence="2" type="ORF">CEN91_269</name>
</gene>
<dbReference type="EMBL" id="VMGI01000031">
    <property type="protein sequence ID" value="TSC93283.1"/>
    <property type="molecule type" value="Genomic_DNA"/>
</dbReference>
<sequence>MFTATLKDKQLKYIILGLTLMLTIVFLTIELKVIYNIYSGYSDSSQTSVNLIDEKGFKKILEKINNP</sequence>
<comment type="caution">
    <text evidence="2">The sequence shown here is derived from an EMBL/GenBank/DDBJ whole genome shotgun (WGS) entry which is preliminary data.</text>
</comment>
<keyword evidence="1" id="KW-0472">Membrane</keyword>
<name>A0A554LK92_9BACT</name>
<keyword evidence="1" id="KW-1133">Transmembrane helix</keyword>
<dbReference type="Proteomes" id="UP000315589">
    <property type="component" value="Unassembled WGS sequence"/>
</dbReference>
<dbReference type="AlphaFoldDB" id="A0A554LK92"/>
<proteinExistence type="predicted"/>
<evidence type="ECO:0000313" key="3">
    <source>
        <dbReference type="Proteomes" id="UP000315589"/>
    </source>
</evidence>
<reference evidence="2 3" key="1">
    <citation type="submission" date="2017-07" db="EMBL/GenBank/DDBJ databases">
        <title>Mechanisms for carbon and nitrogen cycling indicate functional differentiation within the Candidate Phyla Radiation.</title>
        <authorList>
            <person name="Danczak R.E."/>
            <person name="Johnston M.D."/>
            <person name="Kenah C."/>
            <person name="Slattery M."/>
            <person name="Wrighton K.C."/>
            <person name="Wilkins M.J."/>
        </authorList>
    </citation>
    <scope>NUCLEOTIDE SEQUENCE [LARGE SCALE GENOMIC DNA]</scope>
    <source>
        <strain evidence="2">Licking1014_85</strain>
    </source>
</reference>
<evidence type="ECO:0000256" key="1">
    <source>
        <dbReference type="SAM" id="Phobius"/>
    </source>
</evidence>
<organism evidence="2 3">
    <name type="scientific">Candidatus Berkelbacteria bacterium Licking1014_85</name>
    <dbReference type="NCBI Taxonomy" id="2017148"/>
    <lineage>
        <taxon>Bacteria</taxon>
        <taxon>Candidatus Berkelbacteria</taxon>
    </lineage>
</organism>
<evidence type="ECO:0000313" key="2">
    <source>
        <dbReference type="EMBL" id="TSC93283.1"/>
    </source>
</evidence>
<accession>A0A554LK92</accession>
<keyword evidence="1" id="KW-0812">Transmembrane</keyword>
<feature type="transmembrane region" description="Helical" evidence="1">
    <location>
        <begin position="12"/>
        <end position="35"/>
    </location>
</feature>
<protein>
    <submittedName>
        <fullName evidence="2">Uncharacterized protein</fullName>
    </submittedName>
</protein>